<dbReference type="GO" id="GO:0061015">
    <property type="term" value="P:snRNA import into nucleus"/>
    <property type="evidence" value="ECO:0007669"/>
    <property type="project" value="InterPro"/>
</dbReference>
<accession>A0AAV0QHM9</accession>
<evidence type="ECO:0000256" key="7">
    <source>
        <dbReference type="ARBA" id="ARBA00022490"/>
    </source>
</evidence>
<dbReference type="PANTHER" id="PTHR13403:SF6">
    <property type="entry name" value="SNURPORTIN-1"/>
    <property type="match status" value="1"/>
</dbReference>
<evidence type="ECO:0000256" key="3">
    <source>
        <dbReference type="ARBA" id="ARBA00004496"/>
    </source>
</evidence>
<evidence type="ECO:0000256" key="5">
    <source>
        <dbReference type="ARBA" id="ARBA00016034"/>
    </source>
</evidence>
<feature type="domain" description="Snurportin-1 m3G cap-binding" evidence="10">
    <location>
        <begin position="13"/>
        <end position="93"/>
    </location>
</feature>
<dbReference type="InterPro" id="IPR047857">
    <property type="entry name" value="Snurportin1_C"/>
</dbReference>
<keyword evidence="6" id="KW-0813">Transport</keyword>
<organism evidence="11 12">
    <name type="scientific">Linum tenue</name>
    <dbReference type="NCBI Taxonomy" id="586396"/>
    <lineage>
        <taxon>Eukaryota</taxon>
        <taxon>Viridiplantae</taxon>
        <taxon>Streptophyta</taxon>
        <taxon>Embryophyta</taxon>
        <taxon>Tracheophyta</taxon>
        <taxon>Spermatophyta</taxon>
        <taxon>Magnoliopsida</taxon>
        <taxon>eudicotyledons</taxon>
        <taxon>Gunneridae</taxon>
        <taxon>Pentapetalae</taxon>
        <taxon>rosids</taxon>
        <taxon>fabids</taxon>
        <taxon>Malpighiales</taxon>
        <taxon>Linaceae</taxon>
        <taxon>Linum</taxon>
    </lineage>
</organism>
<keyword evidence="12" id="KW-1185">Reference proteome</keyword>
<sequence length="93" mass="10654">MRGEQVRNWFARQLMLPEWMIDIPDNLSQDWYVFARPARKRCFVVASNGTTVSRQRNGSTLHCFPSALPNGAKTREPSGPAHSYSTLDCIFHE</sequence>
<comment type="caution">
    <text evidence="11">The sequence shown here is derived from an EMBL/GenBank/DDBJ whole genome shotgun (WGS) entry which is preliminary data.</text>
</comment>
<dbReference type="AlphaFoldDB" id="A0AAV0QHM9"/>
<dbReference type="Pfam" id="PF21974">
    <property type="entry name" value="SPN1_m3Gcap_bd"/>
    <property type="match status" value="1"/>
</dbReference>
<evidence type="ECO:0000256" key="9">
    <source>
        <dbReference type="ARBA" id="ARBA00023242"/>
    </source>
</evidence>
<evidence type="ECO:0000256" key="1">
    <source>
        <dbReference type="ARBA" id="ARBA00003975"/>
    </source>
</evidence>
<evidence type="ECO:0000313" key="11">
    <source>
        <dbReference type="EMBL" id="CAI0543687.1"/>
    </source>
</evidence>
<evidence type="ECO:0000256" key="8">
    <source>
        <dbReference type="ARBA" id="ARBA00022884"/>
    </source>
</evidence>
<protein>
    <recommendedName>
        <fullName evidence="5">Snurportin-1</fullName>
    </recommendedName>
</protein>
<keyword evidence="9" id="KW-0539">Nucleus</keyword>
<evidence type="ECO:0000256" key="2">
    <source>
        <dbReference type="ARBA" id="ARBA00004123"/>
    </source>
</evidence>
<comment type="subcellular location">
    <subcellularLocation>
        <location evidence="3">Cytoplasm</location>
    </subcellularLocation>
    <subcellularLocation>
        <location evidence="2">Nucleus</location>
    </subcellularLocation>
</comment>
<dbReference type="GO" id="GO:0003723">
    <property type="term" value="F:RNA binding"/>
    <property type="evidence" value="ECO:0007669"/>
    <property type="project" value="UniProtKB-KW"/>
</dbReference>
<dbReference type="PANTHER" id="PTHR13403">
    <property type="entry name" value="SNURPORTIN1 RNUT1 PROTEIN RNA, U TRANSPORTER 1"/>
    <property type="match status" value="1"/>
</dbReference>
<comment type="function">
    <text evidence="1">Functions as an U snRNP-specific nuclear import adapter. Involved in the trimethylguanosine (m3G)-cap-dependent nuclear import of U snRNPs. Binds specifically to the terminal m3G-cap U snRNAs.</text>
</comment>
<dbReference type="GO" id="GO:0005634">
    <property type="term" value="C:nucleus"/>
    <property type="evidence" value="ECO:0007669"/>
    <property type="project" value="UniProtKB-SubCell"/>
</dbReference>
<dbReference type="Proteomes" id="UP001154282">
    <property type="component" value="Unassembled WGS sequence"/>
</dbReference>
<evidence type="ECO:0000313" key="12">
    <source>
        <dbReference type="Proteomes" id="UP001154282"/>
    </source>
</evidence>
<dbReference type="GO" id="GO:0005737">
    <property type="term" value="C:cytoplasm"/>
    <property type="evidence" value="ECO:0007669"/>
    <property type="project" value="UniProtKB-SubCell"/>
</dbReference>
<dbReference type="Gene3D" id="3.30.470.30">
    <property type="entry name" value="DNA ligase/mRNA capping enzyme"/>
    <property type="match status" value="1"/>
</dbReference>
<evidence type="ECO:0000256" key="6">
    <source>
        <dbReference type="ARBA" id="ARBA00022448"/>
    </source>
</evidence>
<proteinExistence type="inferred from homology"/>
<dbReference type="EMBL" id="CAMGYJ010000009">
    <property type="protein sequence ID" value="CAI0543687.1"/>
    <property type="molecule type" value="Genomic_DNA"/>
</dbReference>
<name>A0AAV0QHM9_9ROSI</name>
<evidence type="ECO:0000256" key="4">
    <source>
        <dbReference type="ARBA" id="ARBA00007540"/>
    </source>
</evidence>
<dbReference type="InterPro" id="IPR017336">
    <property type="entry name" value="Snurportin-1"/>
</dbReference>
<keyword evidence="7" id="KW-0963">Cytoplasm</keyword>
<feature type="non-terminal residue" evidence="11">
    <location>
        <position position="93"/>
    </location>
</feature>
<reference evidence="11" key="1">
    <citation type="submission" date="2022-08" db="EMBL/GenBank/DDBJ databases">
        <authorList>
            <person name="Gutierrez-Valencia J."/>
        </authorList>
    </citation>
    <scope>NUCLEOTIDE SEQUENCE</scope>
</reference>
<comment type="similarity">
    <text evidence="4">Belongs to the snurportin family.</text>
</comment>
<gene>
    <name evidence="11" type="ORF">LITE_LOCUS42923</name>
</gene>
<keyword evidence="8" id="KW-0694">RNA-binding</keyword>
<evidence type="ECO:0000259" key="10">
    <source>
        <dbReference type="Pfam" id="PF21974"/>
    </source>
</evidence>